<keyword evidence="4" id="KW-0326">Glycosidase</keyword>
<dbReference type="InterPro" id="IPR023347">
    <property type="entry name" value="Lysozyme_dom_sf"/>
</dbReference>
<dbReference type="Gene3D" id="1.10.530.40">
    <property type="match status" value="1"/>
</dbReference>
<comment type="catalytic activity">
    <reaction evidence="4">
        <text>Hydrolysis of (1-&gt;4)-beta-linkages between N-acetylmuramic acid and N-acetyl-D-glucosamine residues in a peptidoglycan and between N-acetyl-D-glucosamine residues in chitodextrins.</text>
        <dbReference type="EC" id="3.2.1.17"/>
    </reaction>
</comment>
<comment type="similarity">
    <text evidence="4">Belongs to the glycosyl hydrolase 24 family.</text>
</comment>
<evidence type="ECO:0000313" key="6">
    <source>
        <dbReference type="Proteomes" id="UP000179860"/>
    </source>
</evidence>
<reference evidence="5" key="2">
    <citation type="submission" date="2021-06" db="EMBL/GenBank/DDBJ databases">
        <authorList>
            <person name="Rogers T.H."/>
            <person name="Ramsay J.P."/>
            <person name="Wang P."/>
            <person name="Terpolilli J."/>
        </authorList>
    </citation>
    <scope>NUCLEOTIDE SEQUENCE</scope>
    <source>
        <strain evidence="5">WSM5005</strain>
    </source>
</reference>
<dbReference type="PANTHER" id="PTHR38107">
    <property type="match status" value="1"/>
</dbReference>
<dbReference type="GO" id="GO:0003796">
    <property type="term" value="F:lysozyme activity"/>
    <property type="evidence" value="ECO:0007669"/>
    <property type="project" value="UniProtKB-EC"/>
</dbReference>
<keyword evidence="3" id="KW-1035">Host cytoplasm</keyword>
<evidence type="ECO:0000256" key="3">
    <source>
        <dbReference type="ARBA" id="ARBA00023200"/>
    </source>
</evidence>
<dbReference type="EC" id="3.2.1.17" evidence="4"/>
<evidence type="ECO:0000256" key="1">
    <source>
        <dbReference type="ARBA" id="ARBA00022529"/>
    </source>
</evidence>
<dbReference type="InterPro" id="IPR002196">
    <property type="entry name" value="Glyco_hydro_24"/>
</dbReference>
<dbReference type="KEGG" id="pspw:BJG93_02420"/>
<dbReference type="CDD" id="cd00737">
    <property type="entry name" value="lyz_endolysin_autolysin"/>
    <property type="match status" value="1"/>
</dbReference>
<gene>
    <name evidence="5" type="ORF">BJG93_02420</name>
</gene>
<dbReference type="GO" id="GO:0009253">
    <property type="term" value="P:peptidoglycan catabolic process"/>
    <property type="evidence" value="ECO:0007669"/>
    <property type="project" value="InterPro"/>
</dbReference>
<evidence type="ECO:0000256" key="2">
    <source>
        <dbReference type="ARBA" id="ARBA00022638"/>
    </source>
</evidence>
<reference evidence="5" key="1">
    <citation type="submission" date="2016-09" db="EMBL/GenBank/DDBJ databases">
        <title>The Complete Genome of Burkholderia sprentiae wsm5005.</title>
        <authorList>
            <person name="De Meyer S."/>
            <person name="Wang P."/>
            <person name="Terpolilli J."/>
        </authorList>
    </citation>
    <scope>NUCLEOTIDE SEQUENCE [LARGE SCALE GENOMIC DNA]</scope>
    <source>
        <strain evidence="5">WSM5005</strain>
    </source>
</reference>
<dbReference type="STRING" id="754502.BJG93_02420"/>
<dbReference type="SUPFAM" id="SSF53955">
    <property type="entry name" value="Lysozyme-like"/>
    <property type="match status" value="1"/>
</dbReference>
<dbReference type="EMBL" id="CP017561">
    <property type="protein sequence ID" value="APA86857.1"/>
    <property type="molecule type" value="Genomic_DNA"/>
</dbReference>
<sequence length="165" mass="18310">MPNESERLSNAGLTALRMREGAILRYYNDVANNCTFGLGSLVHFGRCTIDELRRPVTLADVNAQLDKAVRAAEGAVRSRVTEHELTQEQFDALVSYTYNTGATGARQTLDVANRGQNSKVANEMARNVYVHPRDANGRRLPAVRVPGLVNRRREEAAPFLKQGQQ</sequence>
<dbReference type="Proteomes" id="UP000179860">
    <property type="component" value="Chromosome 1"/>
</dbReference>
<evidence type="ECO:0000313" key="5">
    <source>
        <dbReference type="EMBL" id="APA86857.1"/>
    </source>
</evidence>
<dbReference type="InterPro" id="IPR051018">
    <property type="entry name" value="Bacteriophage_GH24"/>
</dbReference>
<dbReference type="GO" id="GO:0042742">
    <property type="term" value="P:defense response to bacterium"/>
    <property type="evidence" value="ECO:0007669"/>
    <property type="project" value="UniProtKB-KW"/>
</dbReference>
<dbReference type="InterPro" id="IPR033907">
    <property type="entry name" value="Endolysin_autolysin"/>
</dbReference>
<protein>
    <recommendedName>
        <fullName evidence="4">Lysozyme</fullName>
        <ecNumber evidence="4">3.2.1.17</ecNumber>
    </recommendedName>
</protein>
<name>A0A1I9YKM4_9BURK</name>
<keyword evidence="4" id="KW-0378">Hydrolase</keyword>
<dbReference type="InterPro" id="IPR023346">
    <property type="entry name" value="Lysozyme-like_dom_sf"/>
</dbReference>
<organism evidence="5 6">
    <name type="scientific">Paraburkholderia sprentiae WSM5005</name>
    <dbReference type="NCBI Taxonomy" id="754502"/>
    <lineage>
        <taxon>Bacteria</taxon>
        <taxon>Pseudomonadati</taxon>
        <taxon>Pseudomonadota</taxon>
        <taxon>Betaproteobacteria</taxon>
        <taxon>Burkholderiales</taxon>
        <taxon>Burkholderiaceae</taxon>
        <taxon>Paraburkholderia</taxon>
    </lineage>
</organism>
<dbReference type="GO" id="GO:0031640">
    <property type="term" value="P:killing of cells of another organism"/>
    <property type="evidence" value="ECO:0007669"/>
    <property type="project" value="UniProtKB-KW"/>
</dbReference>
<proteinExistence type="inferred from homology"/>
<evidence type="ECO:0000256" key="4">
    <source>
        <dbReference type="RuleBase" id="RU003788"/>
    </source>
</evidence>
<keyword evidence="2 4" id="KW-0081">Bacteriolytic enzyme</keyword>
<accession>A0A1I9YKM4</accession>
<keyword evidence="1 4" id="KW-0929">Antimicrobial</keyword>
<dbReference type="PANTHER" id="PTHR38107:SF3">
    <property type="entry name" value="LYSOZYME RRRD-RELATED"/>
    <property type="match status" value="1"/>
</dbReference>
<dbReference type="GO" id="GO:0016998">
    <property type="term" value="P:cell wall macromolecule catabolic process"/>
    <property type="evidence" value="ECO:0007669"/>
    <property type="project" value="InterPro"/>
</dbReference>
<dbReference type="Pfam" id="PF00959">
    <property type="entry name" value="Phage_lysozyme"/>
    <property type="match status" value="1"/>
</dbReference>
<dbReference type="AlphaFoldDB" id="A0A1I9YKM4"/>
<keyword evidence="6" id="KW-1185">Reference proteome</keyword>